<feature type="region of interest" description="Disordered" evidence="1">
    <location>
        <begin position="242"/>
        <end position="263"/>
    </location>
</feature>
<feature type="region of interest" description="Disordered" evidence="1">
    <location>
        <begin position="280"/>
        <end position="304"/>
    </location>
</feature>
<organism evidence="2 3">
    <name type="scientific">Channa striata</name>
    <name type="common">Snakehead murrel</name>
    <name type="synonym">Ophicephalus striatus</name>
    <dbReference type="NCBI Taxonomy" id="64152"/>
    <lineage>
        <taxon>Eukaryota</taxon>
        <taxon>Metazoa</taxon>
        <taxon>Chordata</taxon>
        <taxon>Craniata</taxon>
        <taxon>Vertebrata</taxon>
        <taxon>Euteleostomi</taxon>
        <taxon>Actinopterygii</taxon>
        <taxon>Neopterygii</taxon>
        <taxon>Teleostei</taxon>
        <taxon>Neoteleostei</taxon>
        <taxon>Acanthomorphata</taxon>
        <taxon>Anabantaria</taxon>
        <taxon>Anabantiformes</taxon>
        <taxon>Channoidei</taxon>
        <taxon>Channidae</taxon>
        <taxon>Channa</taxon>
    </lineage>
</organism>
<name>A0AA88IHK7_CHASR</name>
<feature type="region of interest" description="Disordered" evidence="1">
    <location>
        <begin position="58"/>
        <end position="85"/>
    </location>
</feature>
<comment type="caution">
    <text evidence="2">The sequence shown here is derived from an EMBL/GenBank/DDBJ whole genome shotgun (WGS) entry which is preliminary data.</text>
</comment>
<feature type="compositionally biased region" description="Basic and acidic residues" evidence="1">
    <location>
        <begin position="328"/>
        <end position="343"/>
    </location>
</feature>
<feature type="compositionally biased region" description="Basic residues" evidence="1">
    <location>
        <begin position="246"/>
        <end position="263"/>
    </location>
</feature>
<dbReference type="AlphaFoldDB" id="A0AA88IHK7"/>
<dbReference type="Proteomes" id="UP001187415">
    <property type="component" value="Unassembled WGS sequence"/>
</dbReference>
<feature type="region of interest" description="Disordered" evidence="1">
    <location>
        <begin position="328"/>
        <end position="397"/>
    </location>
</feature>
<proteinExistence type="predicted"/>
<feature type="region of interest" description="Disordered" evidence="1">
    <location>
        <begin position="133"/>
        <end position="162"/>
    </location>
</feature>
<evidence type="ECO:0000313" key="3">
    <source>
        <dbReference type="Proteomes" id="UP001187415"/>
    </source>
</evidence>
<sequence length="466" mass="51111">MFAPLSCAPDRFPPVFSDPPARLPLRRRAQIFSKAASIAASGLSATALEWSNEEPLFHRETAPEPPPLRRVRSARDERRRCAPRSASQARGVRWSACDKYIFYAYAVSRLGSPSSRKTVSYLFEDEAARCAEPESRVGEQVRRPGPAPRELAHHGGPPRRSAMRIERRRTRCLLKLTDGSLIARDRGPCSQTPPSGYARRGGAGRWCCPGCRTSGARGFSPSRHSYAPLSTRAVERNPTHALRAGHGGRKARRGLHATMRASRRRRRLDLRDLVPLDPARCRRRAPRSPKAVPPEAGAAGNAPTGTRLPGFHAFAMIRLPSASALAENERAGVEASSERRCGDRAQGPRRGGGRRRGPRKEGRGARRPRRVRRGHVTEWFPADTLRSESSGDGSAAAGVVVEPPRRVHATRTLEGALDSGVPTLHAYRSPEYHAEAAPEGLRTNKHIFDRSGVFALPHDGRIAPPS</sequence>
<feature type="compositionally biased region" description="Basic residues" evidence="1">
    <location>
        <begin position="365"/>
        <end position="374"/>
    </location>
</feature>
<protein>
    <submittedName>
        <fullName evidence="2">Uncharacterized protein</fullName>
    </submittedName>
</protein>
<dbReference type="EMBL" id="JAUPFM010000121">
    <property type="protein sequence ID" value="KAK2812674.1"/>
    <property type="molecule type" value="Genomic_DNA"/>
</dbReference>
<gene>
    <name evidence="2" type="ORF">Q5P01_000975</name>
</gene>
<accession>A0AA88IHK7</accession>
<feature type="compositionally biased region" description="Basic and acidic residues" evidence="1">
    <location>
        <begin position="133"/>
        <end position="142"/>
    </location>
</feature>
<keyword evidence="3" id="KW-1185">Reference proteome</keyword>
<reference evidence="2" key="1">
    <citation type="submission" date="2023-07" db="EMBL/GenBank/DDBJ databases">
        <title>Chromosome-level Genome Assembly of Striped Snakehead (Channa striata).</title>
        <authorList>
            <person name="Liu H."/>
        </authorList>
    </citation>
    <scope>NUCLEOTIDE SEQUENCE</scope>
    <source>
        <strain evidence="2">Gz</strain>
        <tissue evidence="2">Muscle</tissue>
    </source>
</reference>
<evidence type="ECO:0000256" key="1">
    <source>
        <dbReference type="SAM" id="MobiDB-lite"/>
    </source>
</evidence>
<evidence type="ECO:0000313" key="2">
    <source>
        <dbReference type="EMBL" id="KAK2812674.1"/>
    </source>
</evidence>